<dbReference type="Gene3D" id="2.130.10.10">
    <property type="entry name" value="YVTN repeat-like/Quinoprotein amine dehydrogenase"/>
    <property type="match status" value="1"/>
</dbReference>
<dbReference type="Proteomes" id="UP000283269">
    <property type="component" value="Unassembled WGS sequence"/>
</dbReference>
<dbReference type="EMBL" id="NHYD01001342">
    <property type="protein sequence ID" value="PPQ91469.1"/>
    <property type="molecule type" value="Genomic_DNA"/>
</dbReference>
<gene>
    <name evidence="8" type="ORF">CVT25_013726</name>
</gene>
<evidence type="ECO:0000256" key="4">
    <source>
        <dbReference type="ARBA" id="ARBA00022737"/>
    </source>
</evidence>
<dbReference type="OrthoDB" id="339900at2759"/>
<dbReference type="HAMAP" id="MF_03056">
    <property type="entry name" value="TRM82"/>
    <property type="match status" value="1"/>
</dbReference>
<dbReference type="GO" id="GO:0106004">
    <property type="term" value="P:tRNA (guanine-N7)-methylation"/>
    <property type="evidence" value="ECO:0007669"/>
    <property type="project" value="UniProtKB-UniRule"/>
</dbReference>
<protein>
    <submittedName>
        <fullName evidence="8">Uncharacterized protein</fullName>
    </submittedName>
</protein>
<dbReference type="STRING" id="93625.A0A409XL10"/>
<dbReference type="GO" id="GO:0005829">
    <property type="term" value="C:cytosol"/>
    <property type="evidence" value="ECO:0007669"/>
    <property type="project" value="TreeGrafter"/>
</dbReference>
<feature type="region of interest" description="Disordered" evidence="7">
    <location>
        <begin position="442"/>
        <end position="534"/>
    </location>
</feature>
<dbReference type="InterPro" id="IPR036322">
    <property type="entry name" value="WD40_repeat_dom_sf"/>
</dbReference>
<reference evidence="8 9" key="1">
    <citation type="journal article" date="2018" name="Evol. Lett.">
        <title>Horizontal gene cluster transfer increased hallucinogenic mushroom diversity.</title>
        <authorList>
            <person name="Reynolds H.T."/>
            <person name="Vijayakumar V."/>
            <person name="Gluck-Thaler E."/>
            <person name="Korotkin H.B."/>
            <person name="Matheny P.B."/>
            <person name="Slot J.C."/>
        </authorList>
    </citation>
    <scope>NUCLEOTIDE SEQUENCE [LARGE SCALE GENOMIC DNA]</scope>
    <source>
        <strain evidence="8 9">2631</strain>
    </source>
</reference>
<comment type="similarity">
    <text evidence="6">Belongs to the WD repeat TRM82 family.</text>
</comment>
<keyword evidence="5 6" id="KW-0539">Nucleus</keyword>
<dbReference type="PANTHER" id="PTHR16288:SF0">
    <property type="entry name" value="TRNA (GUANINE-N(7)-)-METHYLTRANSFERASE NON-CATALYTIC SUBUNIT WDR4"/>
    <property type="match status" value="1"/>
</dbReference>
<accession>A0A409XL10</accession>
<comment type="pathway">
    <text evidence="6">tRNA modification; N(7)-methylguanine-tRNA biosynthesis.</text>
</comment>
<keyword evidence="9" id="KW-1185">Reference proteome</keyword>
<dbReference type="InterPro" id="IPR001680">
    <property type="entry name" value="WD40_rpt"/>
</dbReference>
<evidence type="ECO:0000256" key="5">
    <source>
        <dbReference type="ARBA" id="ARBA00023242"/>
    </source>
</evidence>
<evidence type="ECO:0000256" key="3">
    <source>
        <dbReference type="ARBA" id="ARBA00022694"/>
    </source>
</evidence>
<feature type="compositionally biased region" description="Basic and acidic residues" evidence="7">
    <location>
        <begin position="480"/>
        <end position="491"/>
    </location>
</feature>
<evidence type="ECO:0000256" key="2">
    <source>
        <dbReference type="ARBA" id="ARBA00022574"/>
    </source>
</evidence>
<dbReference type="GO" id="GO:0043527">
    <property type="term" value="C:tRNA methyltransferase complex"/>
    <property type="evidence" value="ECO:0007669"/>
    <property type="project" value="TreeGrafter"/>
</dbReference>
<comment type="caution">
    <text evidence="8">The sequence shown here is derived from an EMBL/GenBank/DDBJ whole genome shotgun (WGS) entry which is preliminary data.</text>
</comment>
<comment type="function">
    <text evidence="6">Required for the formation of N(7)-methylguanine at position 46 (m7G46) in tRNA. In the complex, it is required to stabilize and induce conformational changes of the catalytic subunit.</text>
</comment>
<feature type="region of interest" description="Disordered" evidence="7">
    <location>
        <begin position="252"/>
        <end position="297"/>
    </location>
</feature>
<proteinExistence type="inferred from homology"/>
<comment type="subcellular location">
    <subcellularLocation>
        <location evidence="1 6">Nucleus</location>
    </subcellularLocation>
</comment>
<evidence type="ECO:0000313" key="9">
    <source>
        <dbReference type="Proteomes" id="UP000283269"/>
    </source>
</evidence>
<dbReference type="PANTHER" id="PTHR16288">
    <property type="entry name" value="WD40 REPEAT PROTEIN 4"/>
    <property type="match status" value="1"/>
</dbReference>
<feature type="compositionally biased region" description="Basic and acidic residues" evidence="7">
    <location>
        <begin position="274"/>
        <end position="283"/>
    </location>
</feature>
<dbReference type="UniPathway" id="UPA00989"/>
<name>A0A409XL10_PSICY</name>
<dbReference type="SUPFAM" id="SSF50978">
    <property type="entry name" value="WD40 repeat-like"/>
    <property type="match status" value="1"/>
</dbReference>
<dbReference type="Pfam" id="PF00400">
    <property type="entry name" value="WD40"/>
    <property type="match status" value="2"/>
</dbReference>
<dbReference type="InterPro" id="IPR015943">
    <property type="entry name" value="WD40/YVTN_repeat-like_dom_sf"/>
</dbReference>
<feature type="compositionally biased region" description="Basic and acidic residues" evidence="7">
    <location>
        <begin position="509"/>
        <end position="528"/>
    </location>
</feature>
<dbReference type="AlphaFoldDB" id="A0A409XL10"/>
<evidence type="ECO:0000256" key="7">
    <source>
        <dbReference type="SAM" id="MobiDB-lite"/>
    </source>
</evidence>
<dbReference type="GO" id="GO:0005634">
    <property type="term" value="C:nucleus"/>
    <property type="evidence" value="ECO:0007669"/>
    <property type="project" value="UniProtKB-SubCell"/>
</dbReference>
<sequence>MPHYPHSYLFVGPTQTVDIAGPHIQVLENASGAVLTSTTAFSDEQKTDLLKSGPVRCAAVDREFRYLITSGEDKILKVWQLDGLKLLSERELPKKPTLVGFTADAQTILVSDKFGDVFSYPFTYVPLTVKQQKDALSSHENPSGGQLILGHASPLNAFLLTPDEKYIITADRDEHVRVSWYPKGYNIEMYCMGHLKFVSAIHIPTFDSSTLISGGGDPVLKIWDWMTGTVKHEIEVLETAVPFIAVRTLKRKRGSDDGEAPEGGKFRRKKGSGKKQEADKELMEAGEDENVNEASGETKPEKVLVIRRIQSVNSDSGPHIVFSAVGTTAIFAFPFKADVTADDIKSFDFARPVLDFSVVDGKTIVASLDGEWVSEEGGMAEAKDNNTVKFLKISGDQLVESTDSLTTLVLSLNSSLLIPATAEDVKKLDLYSELISMPKYGSDGDVEGEGDGLPPSNTALPIGAPELSSSETAKGRKGKGKIELSKKELGRIKTKQAVLAKTQEMEVDGETKKEEDEEPETKRARSEVDGMTGA</sequence>
<dbReference type="InterPro" id="IPR028884">
    <property type="entry name" value="Trm82"/>
</dbReference>
<evidence type="ECO:0000256" key="1">
    <source>
        <dbReference type="ARBA" id="ARBA00004123"/>
    </source>
</evidence>
<evidence type="ECO:0000256" key="6">
    <source>
        <dbReference type="HAMAP-Rule" id="MF_03056"/>
    </source>
</evidence>
<dbReference type="InParanoid" id="A0A409XL10"/>
<dbReference type="SMART" id="SM00320">
    <property type="entry name" value="WD40"/>
    <property type="match status" value="3"/>
</dbReference>
<evidence type="ECO:0000313" key="8">
    <source>
        <dbReference type="EMBL" id="PPQ91469.1"/>
    </source>
</evidence>
<keyword evidence="3 6" id="KW-0819">tRNA processing</keyword>
<keyword evidence="2 6" id="KW-0853">WD repeat</keyword>
<keyword evidence="4 6" id="KW-0677">Repeat</keyword>
<organism evidence="8 9">
    <name type="scientific">Psilocybe cyanescens</name>
    <dbReference type="NCBI Taxonomy" id="93625"/>
    <lineage>
        <taxon>Eukaryota</taxon>
        <taxon>Fungi</taxon>
        <taxon>Dikarya</taxon>
        <taxon>Basidiomycota</taxon>
        <taxon>Agaricomycotina</taxon>
        <taxon>Agaricomycetes</taxon>
        <taxon>Agaricomycetidae</taxon>
        <taxon>Agaricales</taxon>
        <taxon>Agaricineae</taxon>
        <taxon>Strophariaceae</taxon>
        <taxon>Psilocybe</taxon>
    </lineage>
</organism>